<gene>
    <name evidence="2" type="ORF">CEXT_188821</name>
</gene>
<dbReference type="AlphaFoldDB" id="A0AAV4NQU4"/>
<dbReference type="EMBL" id="BPLR01021115">
    <property type="protein sequence ID" value="GIX86133.1"/>
    <property type="molecule type" value="Genomic_DNA"/>
</dbReference>
<feature type="region of interest" description="Disordered" evidence="1">
    <location>
        <begin position="47"/>
        <end position="69"/>
    </location>
</feature>
<evidence type="ECO:0000313" key="2">
    <source>
        <dbReference type="EMBL" id="GIX86133.1"/>
    </source>
</evidence>
<keyword evidence="3" id="KW-1185">Reference proteome</keyword>
<proteinExistence type="predicted"/>
<organism evidence="2 3">
    <name type="scientific">Caerostris extrusa</name>
    <name type="common">Bark spider</name>
    <name type="synonym">Caerostris bankana</name>
    <dbReference type="NCBI Taxonomy" id="172846"/>
    <lineage>
        <taxon>Eukaryota</taxon>
        <taxon>Metazoa</taxon>
        <taxon>Ecdysozoa</taxon>
        <taxon>Arthropoda</taxon>
        <taxon>Chelicerata</taxon>
        <taxon>Arachnida</taxon>
        <taxon>Araneae</taxon>
        <taxon>Araneomorphae</taxon>
        <taxon>Entelegynae</taxon>
        <taxon>Araneoidea</taxon>
        <taxon>Araneidae</taxon>
        <taxon>Caerostris</taxon>
    </lineage>
</organism>
<reference evidence="2 3" key="1">
    <citation type="submission" date="2021-06" db="EMBL/GenBank/DDBJ databases">
        <title>Caerostris extrusa draft genome.</title>
        <authorList>
            <person name="Kono N."/>
            <person name="Arakawa K."/>
        </authorList>
    </citation>
    <scope>NUCLEOTIDE SEQUENCE [LARGE SCALE GENOMIC DNA]</scope>
</reference>
<evidence type="ECO:0000313" key="3">
    <source>
        <dbReference type="Proteomes" id="UP001054945"/>
    </source>
</evidence>
<evidence type="ECO:0000256" key="1">
    <source>
        <dbReference type="SAM" id="MobiDB-lite"/>
    </source>
</evidence>
<accession>A0AAV4NQU4</accession>
<comment type="caution">
    <text evidence="2">The sequence shown here is derived from an EMBL/GenBank/DDBJ whole genome shotgun (WGS) entry which is preliminary data.</text>
</comment>
<dbReference type="Proteomes" id="UP001054945">
    <property type="component" value="Unassembled WGS sequence"/>
</dbReference>
<name>A0AAV4NQU4_CAEEX</name>
<protein>
    <submittedName>
        <fullName evidence="2">Uncharacterized protein</fullName>
    </submittedName>
</protein>
<sequence>MNHAQVPADLSLSPGRGSELVAEFEPRAHPMTCSPISLFTRPIISASDPLAPPPPPNVRSLSGNGQLARGSWSSLPEGWPMNLRRLSSTIIFSNSERLVEHNVLYDHFEHPQWPFDRGAMVGSQREKHGDSIS</sequence>